<organism evidence="2 3">
    <name type="scientific">Botrytis hyacinthi</name>
    <dbReference type="NCBI Taxonomy" id="278943"/>
    <lineage>
        <taxon>Eukaryota</taxon>
        <taxon>Fungi</taxon>
        <taxon>Dikarya</taxon>
        <taxon>Ascomycota</taxon>
        <taxon>Pezizomycotina</taxon>
        <taxon>Leotiomycetes</taxon>
        <taxon>Helotiales</taxon>
        <taxon>Sclerotiniaceae</taxon>
        <taxon>Botrytis</taxon>
    </lineage>
</organism>
<evidence type="ECO:0000259" key="1">
    <source>
        <dbReference type="Pfam" id="PF03435"/>
    </source>
</evidence>
<evidence type="ECO:0000313" key="3">
    <source>
        <dbReference type="Proteomes" id="UP000297814"/>
    </source>
</evidence>
<name>A0A4Z1GHL8_9HELO</name>
<accession>A0A4Z1GHL8</accession>
<dbReference type="AlphaFoldDB" id="A0A4Z1GHL8"/>
<sequence length="386" mass="41668">MDVRDPWANPLNKQPGVPCILVTQNDIPGYRAFYFATSFSVRTQCPELDFKKQKINSMASFIIYGATGYSGRLASEYAKSLELDFSIAGRAEHKLKSLASLLDVSYSVFDINQVDLTDSVLKDASVLLNCAGPFVHTSKPLIEACIRNKVHYLDIAAELDSYQYAQKLGKEARDANVMLMPGCGGSVVMLGCLAAHVVEKVKTPIKIEIALRIAGSISRGSAKSAAESVTSQCLQLVDGLLVGQDASNTPEFDFDDGNGYVTSFPVTLPDLLTIQKSTNVLNIATYVNISDANFPTGDLALLPEGPTAAERKTTPYHAAVSVVSEQGVTRRAALHTMNGYTFTSMASVQAAKRVMDHQAIPGFQTPVKIFGKEFVLTIPGSKIVDL</sequence>
<dbReference type="InterPro" id="IPR036291">
    <property type="entry name" value="NAD(P)-bd_dom_sf"/>
</dbReference>
<proteinExistence type="predicted"/>
<dbReference type="PANTHER" id="PTHR43781">
    <property type="entry name" value="SACCHAROPINE DEHYDROGENASE"/>
    <property type="match status" value="1"/>
</dbReference>
<keyword evidence="3" id="KW-1185">Reference proteome</keyword>
<dbReference type="InterPro" id="IPR005097">
    <property type="entry name" value="Sacchrp_dh_NADP-bd"/>
</dbReference>
<feature type="domain" description="Saccharopine dehydrogenase NADP binding" evidence="1">
    <location>
        <begin position="62"/>
        <end position="180"/>
    </location>
</feature>
<dbReference type="Proteomes" id="UP000297814">
    <property type="component" value="Unassembled WGS sequence"/>
</dbReference>
<dbReference type="Gene3D" id="3.40.50.720">
    <property type="entry name" value="NAD(P)-binding Rossmann-like Domain"/>
    <property type="match status" value="1"/>
</dbReference>
<comment type="caution">
    <text evidence="2">The sequence shown here is derived from an EMBL/GenBank/DDBJ whole genome shotgun (WGS) entry which is preliminary data.</text>
</comment>
<reference evidence="2 3" key="1">
    <citation type="submission" date="2017-12" db="EMBL/GenBank/DDBJ databases">
        <title>Comparative genomics of Botrytis spp.</title>
        <authorList>
            <person name="Valero-Jimenez C.A."/>
            <person name="Tapia P."/>
            <person name="Veloso J."/>
            <person name="Silva-Moreno E."/>
            <person name="Staats M."/>
            <person name="Valdes J.H."/>
            <person name="Van Kan J.A.L."/>
        </authorList>
    </citation>
    <scope>NUCLEOTIDE SEQUENCE [LARGE SCALE GENOMIC DNA]</scope>
    <source>
        <strain evidence="2 3">Bh0001</strain>
    </source>
</reference>
<protein>
    <recommendedName>
        <fullName evidence="1">Saccharopine dehydrogenase NADP binding domain-containing protein</fullName>
    </recommendedName>
</protein>
<evidence type="ECO:0000313" key="2">
    <source>
        <dbReference type="EMBL" id="TGO33417.1"/>
    </source>
</evidence>
<gene>
    <name evidence="2" type="ORF">BHYA_0247g00070</name>
</gene>
<dbReference type="Pfam" id="PF03435">
    <property type="entry name" value="Sacchrp_dh_NADP"/>
    <property type="match status" value="1"/>
</dbReference>
<dbReference type="SUPFAM" id="SSF51735">
    <property type="entry name" value="NAD(P)-binding Rossmann-fold domains"/>
    <property type="match status" value="1"/>
</dbReference>
<dbReference type="EMBL" id="PQXK01000247">
    <property type="protein sequence ID" value="TGO33417.1"/>
    <property type="molecule type" value="Genomic_DNA"/>
</dbReference>
<dbReference type="PANTHER" id="PTHR43781:SF1">
    <property type="entry name" value="SACCHAROPINE DEHYDROGENASE"/>
    <property type="match status" value="1"/>
</dbReference>